<organism evidence="2">
    <name type="scientific">marine sediment metagenome</name>
    <dbReference type="NCBI Taxonomy" id="412755"/>
    <lineage>
        <taxon>unclassified sequences</taxon>
        <taxon>metagenomes</taxon>
        <taxon>ecological metagenomes</taxon>
    </lineage>
</organism>
<protein>
    <submittedName>
        <fullName evidence="2">Uncharacterized protein</fullName>
    </submittedName>
</protein>
<reference evidence="2" key="1">
    <citation type="journal article" date="2014" name="Front. Microbiol.">
        <title>High frequency of phylogenetically diverse reductive dehalogenase-homologous genes in deep subseafloor sedimentary metagenomes.</title>
        <authorList>
            <person name="Kawai M."/>
            <person name="Futagami T."/>
            <person name="Toyoda A."/>
            <person name="Takaki Y."/>
            <person name="Nishi S."/>
            <person name="Hori S."/>
            <person name="Arai W."/>
            <person name="Tsubouchi T."/>
            <person name="Morono Y."/>
            <person name="Uchiyama I."/>
            <person name="Ito T."/>
            <person name="Fujiyama A."/>
            <person name="Inagaki F."/>
            <person name="Takami H."/>
        </authorList>
    </citation>
    <scope>NUCLEOTIDE SEQUENCE</scope>
    <source>
        <strain evidence="2">Expedition CK06-06</strain>
    </source>
</reference>
<dbReference type="EMBL" id="BARS01011946">
    <property type="protein sequence ID" value="GAF95468.1"/>
    <property type="molecule type" value="Genomic_DNA"/>
</dbReference>
<evidence type="ECO:0000313" key="2">
    <source>
        <dbReference type="EMBL" id="GAF95468.1"/>
    </source>
</evidence>
<feature type="region of interest" description="Disordered" evidence="1">
    <location>
        <begin position="27"/>
        <end position="66"/>
    </location>
</feature>
<evidence type="ECO:0000256" key="1">
    <source>
        <dbReference type="SAM" id="MobiDB-lite"/>
    </source>
</evidence>
<comment type="caution">
    <text evidence="2">The sequence shown here is derived from an EMBL/GenBank/DDBJ whole genome shotgun (WGS) entry which is preliminary data.</text>
</comment>
<dbReference type="AlphaFoldDB" id="X0TPM9"/>
<sequence>MERKHVVAMVIAAALAGLVLFLNGNAGPRPLARGEQAKPGNKPPAKSAHNSSHKNVEPINPPFDQF</sequence>
<name>X0TPM9_9ZZZZ</name>
<accession>X0TPM9</accession>
<gene>
    <name evidence="2" type="ORF">S01H1_21520</name>
</gene>
<proteinExistence type="predicted"/>